<evidence type="ECO:0008006" key="4">
    <source>
        <dbReference type="Google" id="ProtNLM"/>
    </source>
</evidence>
<keyword evidence="3" id="KW-1185">Reference proteome</keyword>
<dbReference type="AlphaFoldDB" id="A0A511AJZ8"/>
<dbReference type="Proteomes" id="UP000321225">
    <property type="component" value="Unassembled WGS sequence"/>
</dbReference>
<accession>A0A511AJZ8</accession>
<comment type="caution">
    <text evidence="2">The sequence shown here is derived from an EMBL/GenBank/DDBJ whole genome shotgun (WGS) entry which is preliminary data.</text>
</comment>
<feature type="transmembrane region" description="Helical" evidence="1">
    <location>
        <begin position="112"/>
        <end position="131"/>
    </location>
</feature>
<dbReference type="InterPro" id="IPR049458">
    <property type="entry name" value="EpsG-like"/>
</dbReference>
<feature type="transmembrane region" description="Helical" evidence="1">
    <location>
        <begin position="161"/>
        <end position="178"/>
    </location>
</feature>
<protein>
    <recommendedName>
        <fullName evidence="4">EpsG family protein</fullName>
    </recommendedName>
</protein>
<proteinExistence type="predicted"/>
<sequence>MAPYVVIAIIALVFPWISRVTARKYRPIVTKSAANQAGASTRRITIMDLVTLLVLIIFAGTRSIFVGTDTSIYAVFFTRIDPGDWALSIEASPFEVGYTVLALVVKMFGGNFTTLLLVASTITVGAAFWAIKRIALDVPLAILLYVLLAFYLTPMNLLRQGVAVSLVLLASTFIIARVRLRGLIVFLCLIGVAASFHATAVIVAVVILLLRRVRITFRNALWILTVGAAGVTAIWASGWFSAVIALVNPRYEIYGDIQATGGLGSYLILGFTIVLALWALVLRPAREDAPLATLVLVGCIALLLGTQFIYAVRFADYFTIFLVLLLPNVLKTAEVATGRRVFLVLVSAAYYIAYLSNFGDLVPYRSTISL</sequence>
<evidence type="ECO:0000256" key="1">
    <source>
        <dbReference type="SAM" id="Phobius"/>
    </source>
</evidence>
<organism evidence="2 3">
    <name type="scientific">Microbacterium aerolatum</name>
    <dbReference type="NCBI Taxonomy" id="153731"/>
    <lineage>
        <taxon>Bacteria</taxon>
        <taxon>Bacillati</taxon>
        <taxon>Actinomycetota</taxon>
        <taxon>Actinomycetes</taxon>
        <taxon>Micrococcales</taxon>
        <taxon>Microbacteriaceae</taxon>
        <taxon>Microbacterium</taxon>
    </lineage>
</organism>
<gene>
    <name evidence="2" type="ORF">MAE01_14030</name>
</gene>
<feature type="transmembrane region" description="Helical" evidence="1">
    <location>
        <begin position="221"/>
        <end position="247"/>
    </location>
</feature>
<feature type="transmembrane region" description="Helical" evidence="1">
    <location>
        <begin position="6"/>
        <end position="22"/>
    </location>
</feature>
<reference evidence="2 3" key="1">
    <citation type="submission" date="2019-07" db="EMBL/GenBank/DDBJ databases">
        <title>Whole genome shotgun sequence of Microbacterium aerolatum NBRC 103071.</title>
        <authorList>
            <person name="Hosoyama A."/>
            <person name="Uohara A."/>
            <person name="Ohji S."/>
            <person name="Ichikawa N."/>
        </authorList>
    </citation>
    <scope>NUCLEOTIDE SEQUENCE [LARGE SCALE GENOMIC DNA]</scope>
    <source>
        <strain evidence="2 3">NBRC 103071</strain>
    </source>
</reference>
<feature type="transmembrane region" description="Helical" evidence="1">
    <location>
        <begin position="342"/>
        <end position="359"/>
    </location>
</feature>
<evidence type="ECO:0000313" key="3">
    <source>
        <dbReference type="Proteomes" id="UP000321225"/>
    </source>
</evidence>
<feature type="transmembrane region" description="Helical" evidence="1">
    <location>
        <begin position="289"/>
        <end position="308"/>
    </location>
</feature>
<feature type="transmembrane region" description="Helical" evidence="1">
    <location>
        <begin position="184"/>
        <end position="209"/>
    </location>
</feature>
<evidence type="ECO:0000313" key="2">
    <source>
        <dbReference type="EMBL" id="GEK86227.1"/>
    </source>
</evidence>
<dbReference type="EMBL" id="BJUW01000005">
    <property type="protein sequence ID" value="GEK86227.1"/>
    <property type="molecule type" value="Genomic_DNA"/>
</dbReference>
<keyword evidence="1" id="KW-0812">Transmembrane</keyword>
<feature type="transmembrane region" description="Helical" evidence="1">
    <location>
        <begin position="259"/>
        <end position="282"/>
    </location>
</feature>
<name>A0A511AJZ8_9MICO</name>
<feature type="transmembrane region" description="Helical" evidence="1">
    <location>
        <begin position="137"/>
        <end position="154"/>
    </location>
</feature>
<dbReference type="Pfam" id="PF14897">
    <property type="entry name" value="EpsG"/>
    <property type="match status" value="1"/>
</dbReference>
<feature type="transmembrane region" description="Helical" evidence="1">
    <location>
        <begin position="43"/>
        <end position="65"/>
    </location>
</feature>
<dbReference type="OrthoDB" id="5125519at2"/>
<keyword evidence="1" id="KW-0472">Membrane</keyword>
<keyword evidence="1" id="KW-1133">Transmembrane helix</keyword>